<evidence type="ECO:0000313" key="3">
    <source>
        <dbReference type="EMBL" id="CAF4178969.1"/>
    </source>
</evidence>
<dbReference type="AlphaFoldDB" id="A0A8S2RNW1"/>
<comment type="caution">
    <text evidence="3">The sequence shown here is derived from an EMBL/GenBank/DDBJ whole genome shotgun (WGS) entry which is preliminary data.</text>
</comment>
<protein>
    <submittedName>
        <fullName evidence="3">Uncharacterized protein</fullName>
    </submittedName>
</protein>
<gene>
    <name evidence="2" type="ORF">OVA965_LOCUS31617</name>
    <name evidence="3" type="ORF">TMI583_LOCUS32452</name>
</gene>
<sequence length="239" mass="27282">MRHLERQLLGNKQPSVDSNTNHSPYQAEVLTKKSPSPVINRHLSDDILSNKYQQDVDYTKLLRTSWLHDSNNLYRDSRLYSINEANSTSDKSHLLLNHNNYLPIKEYNRQTITPTTSSTVKTTTTIIPVVSLMNITNNKNVISRTAMTGSSGIENKLKNFDLSSRMNKIIIPDLDNDIVHDEKKDSFKKEADLRSRSNRIIKNRSQNEDSSDKFQHLKRTNDDNKSGGSIVRASALKIT</sequence>
<evidence type="ECO:0000313" key="2">
    <source>
        <dbReference type="EMBL" id="CAF1369769.1"/>
    </source>
</evidence>
<dbReference type="Proteomes" id="UP000677228">
    <property type="component" value="Unassembled WGS sequence"/>
</dbReference>
<dbReference type="Proteomes" id="UP000682733">
    <property type="component" value="Unassembled WGS sequence"/>
</dbReference>
<feature type="compositionally biased region" description="Basic and acidic residues" evidence="1">
    <location>
        <begin position="205"/>
        <end position="225"/>
    </location>
</feature>
<feature type="region of interest" description="Disordered" evidence="1">
    <location>
        <begin position="202"/>
        <end position="228"/>
    </location>
</feature>
<accession>A0A8S2RNW1</accession>
<organism evidence="3 4">
    <name type="scientific">Didymodactylos carnosus</name>
    <dbReference type="NCBI Taxonomy" id="1234261"/>
    <lineage>
        <taxon>Eukaryota</taxon>
        <taxon>Metazoa</taxon>
        <taxon>Spiralia</taxon>
        <taxon>Gnathifera</taxon>
        <taxon>Rotifera</taxon>
        <taxon>Eurotatoria</taxon>
        <taxon>Bdelloidea</taxon>
        <taxon>Philodinida</taxon>
        <taxon>Philodinidae</taxon>
        <taxon>Didymodactylos</taxon>
    </lineage>
</organism>
<evidence type="ECO:0000256" key="1">
    <source>
        <dbReference type="SAM" id="MobiDB-lite"/>
    </source>
</evidence>
<name>A0A8S2RNW1_9BILA</name>
<proteinExistence type="predicted"/>
<evidence type="ECO:0000313" key="4">
    <source>
        <dbReference type="Proteomes" id="UP000682733"/>
    </source>
</evidence>
<feature type="compositionally biased region" description="Polar residues" evidence="1">
    <location>
        <begin position="10"/>
        <end position="22"/>
    </location>
</feature>
<feature type="region of interest" description="Disordered" evidence="1">
    <location>
        <begin position="1"/>
        <end position="22"/>
    </location>
</feature>
<reference evidence="3" key="1">
    <citation type="submission" date="2021-02" db="EMBL/GenBank/DDBJ databases">
        <authorList>
            <person name="Nowell W R."/>
        </authorList>
    </citation>
    <scope>NUCLEOTIDE SEQUENCE</scope>
</reference>
<dbReference type="EMBL" id="CAJNOK010023928">
    <property type="protein sequence ID" value="CAF1369769.1"/>
    <property type="molecule type" value="Genomic_DNA"/>
</dbReference>
<dbReference type="EMBL" id="CAJOBA010045594">
    <property type="protein sequence ID" value="CAF4178969.1"/>
    <property type="molecule type" value="Genomic_DNA"/>
</dbReference>